<comment type="caution">
    <text evidence="1">The sequence shown here is derived from an EMBL/GenBank/DDBJ whole genome shotgun (WGS) entry which is preliminary data.</text>
</comment>
<keyword evidence="2" id="KW-1185">Reference proteome</keyword>
<evidence type="ECO:0008006" key="3">
    <source>
        <dbReference type="Google" id="ProtNLM"/>
    </source>
</evidence>
<evidence type="ECO:0000313" key="1">
    <source>
        <dbReference type="EMBL" id="KAK8842063.1"/>
    </source>
</evidence>
<evidence type="ECO:0000313" key="2">
    <source>
        <dbReference type="Proteomes" id="UP001470230"/>
    </source>
</evidence>
<dbReference type="EMBL" id="JAPFFF010000039">
    <property type="protein sequence ID" value="KAK8842063.1"/>
    <property type="molecule type" value="Genomic_DNA"/>
</dbReference>
<organism evidence="1 2">
    <name type="scientific">Tritrichomonas musculus</name>
    <dbReference type="NCBI Taxonomy" id="1915356"/>
    <lineage>
        <taxon>Eukaryota</taxon>
        <taxon>Metamonada</taxon>
        <taxon>Parabasalia</taxon>
        <taxon>Tritrichomonadida</taxon>
        <taxon>Tritrichomonadidae</taxon>
        <taxon>Tritrichomonas</taxon>
    </lineage>
</organism>
<proteinExistence type="predicted"/>
<reference evidence="1 2" key="1">
    <citation type="submission" date="2024-04" db="EMBL/GenBank/DDBJ databases">
        <title>Tritrichomonas musculus Genome.</title>
        <authorList>
            <person name="Alves-Ferreira E."/>
            <person name="Grigg M."/>
            <person name="Lorenzi H."/>
            <person name="Galac M."/>
        </authorList>
    </citation>
    <scope>NUCLEOTIDE SEQUENCE [LARGE SCALE GENOMIC DNA]</scope>
    <source>
        <strain evidence="1 2">EAF2021</strain>
    </source>
</reference>
<dbReference type="Proteomes" id="UP001470230">
    <property type="component" value="Unassembled WGS sequence"/>
</dbReference>
<name>A0ABR2H755_9EUKA</name>
<accession>A0ABR2H755</accession>
<dbReference type="SUPFAM" id="SSF48371">
    <property type="entry name" value="ARM repeat"/>
    <property type="match status" value="1"/>
</dbReference>
<dbReference type="InterPro" id="IPR016024">
    <property type="entry name" value="ARM-type_fold"/>
</dbReference>
<protein>
    <recommendedName>
        <fullName evidence="3">Importin N-terminal domain-containing protein</fullName>
    </recommendedName>
</protein>
<gene>
    <name evidence="1" type="ORF">M9Y10_026285</name>
</gene>
<sequence length="827" mass="95215">MDDLPPQVLFLSSVVLQNYIRKSWDLIDDQNARFVISLLIKVINENSSNANQSPILRLLLILCDIILLNFNYIEFVSQLNPYLLPKFYSNLYEIFNNKDSFLIKWQSPQIIKNNLENQLPIALQLLHQFDTDPDWFYLHYQLLRFTQDFSYFYPFLEKLQNTASKLSNPEYLLKLTQLILSYDMEDSILGDQMYFKSIIEIVVSVSNTLIFNQSNLNDESIYIYVIYLWDSIFDITDFFVEDDKFDFLNAIINQYLTSLPQLIRHSSTFTDSLNHFSEFLNSNRDSEKLTPFVVTFLNFLSGLINTKDLFFIDDEIVNCIKCIQQGFEETVAKYVTSIMTKQSQVNLEAPESFFFILASTEAGFCCHFSEAASIRLIQIFESSEIFNVHSNLNEIEKLDSSDVLPITAQTTLLFIRKVGIFVAKEEIVEKLIFIVLKLFTKDADGAAKTIQGFAGEKPEALSRYARQIIVIAGSGLIQMNESSSLVVSLYTLSSALAEGSDIYKEVFEFIQTYIIQYLNHILSLFESPENETLKSMNSMNDFLYFLVKMLSQTPKNVSLEFKSWLYNFASCSLKPFLLTDDRNAQELFCQLFELFFELSFITTVEQETVVFEWLEKVIPIQKDSLHLTLVHFIINDFQIPSILHFVISVINDGMNEDFNQILPSLIECIIHPLFLKQRSFFWEIFQPQFLTSLLTINTNIVALNNSLKLFIDIFNTNDLNGSIGVTADFAVLTLQALCQSMISFYYKSQSLAALKIIGLIITNKIMAADAVISIFLNFFDIQIPEIHELVLIFSGQKSGDINDSIEGIIDEVQEAIFTIRNVRNSIQ</sequence>